<geneLocation type="plasmid" evidence="3">
    <name>pkf715a dna</name>
</geneLocation>
<keyword evidence="1 2" id="KW-0812">Transmembrane</keyword>
<feature type="transmembrane region" description="Helical" evidence="1">
    <location>
        <begin position="64"/>
        <end position="84"/>
    </location>
</feature>
<dbReference type="EMBL" id="AP015030">
    <property type="protein sequence ID" value="BAW27023.1"/>
    <property type="molecule type" value="Genomic_DNA"/>
</dbReference>
<evidence type="ECO:0000313" key="2">
    <source>
        <dbReference type="EMBL" id="BAW27023.1"/>
    </source>
</evidence>
<feature type="transmembrane region" description="Helical" evidence="1">
    <location>
        <begin position="232"/>
        <end position="254"/>
    </location>
</feature>
<organism evidence="2 3">
    <name type="scientific">Pseudomonas putida</name>
    <name type="common">Arthrobacter siderocapsulatus</name>
    <dbReference type="NCBI Taxonomy" id="303"/>
    <lineage>
        <taxon>Bacteria</taxon>
        <taxon>Pseudomonadati</taxon>
        <taxon>Pseudomonadota</taxon>
        <taxon>Gammaproteobacteria</taxon>
        <taxon>Pseudomonadales</taxon>
        <taxon>Pseudomonadaceae</taxon>
        <taxon>Pseudomonas</taxon>
    </lineage>
</organism>
<evidence type="ECO:0000313" key="3">
    <source>
        <dbReference type="Proteomes" id="UP000218731"/>
    </source>
</evidence>
<keyword evidence="2" id="KW-0614">Plasmid</keyword>
<dbReference type="AlphaFoldDB" id="A0A1L7NNL4"/>
<keyword evidence="1" id="KW-1133">Transmembrane helix</keyword>
<feature type="transmembrane region" description="Helical" evidence="1">
    <location>
        <begin position="32"/>
        <end position="52"/>
    </location>
</feature>
<dbReference type="Proteomes" id="UP000218731">
    <property type="component" value="Plasmid pKF715A"/>
</dbReference>
<dbReference type="RefSeq" id="WP_073937665.1">
    <property type="nucleotide sequence ID" value="NZ_AP015030.1"/>
</dbReference>
<name>A0A1L7NNL4_PSEPU</name>
<proteinExistence type="predicted"/>
<evidence type="ECO:0000256" key="1">
    <source>
        <dbReference type="SAM" id="Phobius"/>
    </source>
</evidence>
<feature type="transmembrane region" description="Helical" evidence="1">
    <location>
        <begin position="6"/>
        <end position="25"/>
    </location>
</feature>
<feature type="transmembrane region" description="Helical" evidence="1">
    <location>
        <begin position="93"/>
        <end position="113"/>
    </location>
</feature>
<keyword evidence="1" id="KW-0472">Membrane</keyword>
<accession>A0A1L7NNL4</accession>
<protein>
    <submittedName>
        <fullName evidence="2">Putative transmembrane protein</fullName>
    </submittedName>
</protein>
<reference evidence="2 3" key="1">
    <citation type="submission" date="2015-11" db="EMBL/GenBank/DDBJ databases">
        <title>Complete genome sequencing of a biphenyl-degrading bacterium, Pseudomonas putida KF715 (=NBRC110667).</title>
        <authorList>
            <person name="Suenaga H."/>
            <person name="Fujihara N."/>
            <person name="Watanabe T."/>
            <person name="Hirose J."/>
            <person name="Kimura N."/>
            <person name="Yamazoe A."/>
            <person name="Hosoyama A."/>
            <person name="Shimodaira J."/>
            <person name="Furukawa K."/>
        </authorList>
    </citation>
    <scope>NUCLEOTIDE SEQUENCE [LARGE SCALE GENOMIC DNA]</scope>
    <source>
        <strain evidence="2 3">KF715</strain>
        <plasmid evidence="3">Plasmid pkf715a dna</plasmid>
    </source>
</reference>
<gene>
    <name evidence="2" type="ORF">KF715C_pA5180</name>
</gene>
<sequence length="269" mass="29777">MIPFAEIDHVLIFFSIFLCVSLMIYRTLRAWVALGAFFCACLFILVDGHYWLGAVLLPEGRNPQIATVGLMLASAAILTMLAALRRTRSFDRIIVGVASISVLLTSGLFHYVLVQQVLPAWAKDAAWGNSYLLAPTSESFEADCAEANLSCWNAGHIKSGALPVAFKQQVEGVYTFYQSNKPDGEVGYGFGVFNDLGQDGVAVILFHMKGEDIRVIADPKTGTRIHSKVRDLFYLLDTTAHAVWIAGALFLIAFHRRRFSRRSARADRL</sequence>